<dbReference type="Pfam" id="PF01797">
    <property type="entry name" value="Y1_Tnp"/>
    <property type="match status" value="1"/>
</dbReference>
<evidence type="ECO:0000313" key="2">
    <source>
        <dbReference type="EMBL" id="VAX00037.1"/>
    </source>
</evidence>
<dbReference type="InterPro" id="IPR002686">
    <property type="entry name" value="Transposase_17"/>
</dbReference>
<evidence type="ECO:0000259" key="1">
    <source>
        <dbReference type="Pfam" id="PF01797"/>
    </source>
</evidence>
<dbReference type="EMBL" id="UOFV01000196">
    <property type="protein sequence ID" value="VAX00037.1"/>
    <property type="molecule type" value="Genomic_DNA"/>
</dbReference>
<dbReference type="GO" id="GO:0006313">
    <property type="term" value="P:DNA transposition"/>
    <property type="evidence" value="ECO:0007669"/>
    <property type="project" value="InterPro"/>
</dbReference>
<dbReference type="GO" id="GO:0003677">
    <property type="term" value="F:DNA binding"/>
    <property type="evidence" value="ECO:0007669"/>
    <property type="project" value="InterPro"/>
</dbReference>
<reference evidence="2" key="1">
    <citation type="submission" date="2018-06" db="EMBL/GenBank/DDBJ databases">
        <authorList>
            <person name="Zhirakovskaya E."/>
        </authorList>
    </citation>
    <scope>NUCLEOTIDE SEQUENCE</scope>
</reference>
<sequence>MSNIELSNIQYGPIWAYVGKALGPDTPLGQFSLRLILLPGNSSRLLLGLHPLADTHDDDLKRHSNNGLDIEVSAHRHNVAGQFSLPVAKKKLWGGEFWSDGYFSSTVGKHGNEEMIGKYVKNQGNEYQKLHSDHQLKLF</sequence>
<dbReference type="AlphaFoldDB" id="A0A3B1B4P5"/>
<protein>
    <submittedName>
        <fullName evidence="2">Transposase and inactivated derivatives</fullName>
    </submittedName>
</protein>
<dbReference type="InterPro" id="IPR036515">
    <property type="entry name" value="Transposase_17_sf"/>
</dbReference>
<organism evidence="2">
    <name type="scientific">hydrothermal vent metagenome</name>
    <dbReference type="NCBI Taxonomy" id="652676"/>
    <lineage>
        <taxon>unclassified sequences</taxon>
        <taxon>metagenomes</taxon>
        <taxon>ecological metagenomes</taxon>
    </lineage>
</organism>
<proteinExistence type="predicted"/>
<feature type="domain" description="Transposase IS200-like" evidence="1">
    <location>
        <begin position="87"/>
        <end position="123"/>
    </location>
</feature>
<dbReference type="Gene3D" id="3.30.70.1290">
    <property type="entry name" value="Transposase IS200-like"/>
    <property type="match status" value="1"/>
</dbReference>
<gene>
    <name evidence="2" type="ORF">MNBD_GAMMA19-405</name>
</gene>
<dbReference type="GO" id="GO:0004803">
    <property type="term" value="F:transposase activity"/>
    <property type="evidence" value="ECO:0007669"/>
    <property type="project" value="InterPro"/>
</dbReference>
<name>A0A3B1B4P5_9ZZZZ</name>
<accession>A0A3B1B4P5</accession>
<dbReference type="SUPFAM" id="SSF143422">
    <property type="entry name" value="Transposase IS200-like"/>
    <property type="match status" value="1"/>
</dbReference>